<reference evidence="2" key="1">
    <citation type="journal article" date="2019" name="Int. J. Syst. Evol. Microbiol.">
        <title>The Global Catalogue of Microorganisms (GCM) 10K type strain sequencing project: providing services to taxonomists for standard genome sequencing and annotation.</title>
        <authorList>
            <consortium name="The Broad Institute Genomics Platform"/>
            <consortium name="The Broad Institute Genome Sequencing Center for Infectious Disease"/>
            <person name="Wu L."/>
            <person name="Ma J."/>
        </authorList>
    </citation>
    <scope>NUCLEOTIDE SEQUENCE [LARGE SCALE GENOMIC DNA]</scope>
    <source>
        <strain evidence="2">CGMCC 4.7641</strain>
    </source>
</reference>
<evidence type="ECO:0000313" key="2">
    <source>
        <dbReference type="Proteomes" id="UP001597483"/>
    </source>
</evidence>
<organism evidence="1 2">
    <name type="scientific">Amycolatopsis silviterrae</name>
    <dbReference type="NCBI Taxonomy" id="1656914"/>
    <lineage>
        <taxon>Bacteria</taxon>
        <taxon>Bacillati</taxon>
        <taxon>Actinomycetota</taxon>
        <taxon>Actinomycetes</taxon>
        <taxon>Pseudonocardiales</taxon>
        <taxon>Pseudonocardiaceae</taxon>
        <taxon>Amycolatopsis</taxon>
    </lineage>
</organism>
<dbReference type="EMBL" id="JBHUKS010000035">
    <property type="protein sequence ID" value="MFD2473823.1"/>
    <property type="molecule type" value="Genomic_DNA"/>
</dbReference>
<comment type="caution">
    <text evidence="1">The sequence shown here is derived from an EMBL/GenBank/DDBJ whole genome shotgun (WGS) entry which is preliminary data.</text>
</comment>
<sequence length="103" mass="11755">MRHRGHRRPAARQAPDLTQLARAAGDYRAETTGLLLAVLWRPWRARLRTRGRIRKLRAAVHALHLQQDAAVATLTRPAQAEALRQRLDPGGTLRETWTEDRLP</sequence>
<keyword evidence="2" id="KW-1185">Reference proteome</keyword>
<dbReference type="RefSeq" id="WP_378312610.1">
    <property type="nucleotide sequence ID" value="NZ_JBHUKS010000035.1"/>
</dbReference>
<evidence type="ECO:0000313" key="1">
    <source>
        <dbReference type="EMBL" id="MFD2473823.1"/>
    </source>
</evidence>
<name>A0ABW5HKI0_9PSEU</name>
<proteinExistence type="predicted"/>
<gene>
    <name evidence="1" type="ORF">ACFSVL_40925</name>
</gene>
<accession>A0ABW5HKI0</accession>
<protein>
    <submittedName>
        <fullName evidence="1">Uncharacterized protein</fullName>
    </submittedName>
</protein>
<dbReference type="Proteomes" id="UP001597483">
    <property type="component" value="Unassembled WGS sequence"/>
</dbReference>